<evidence type="ECO:0000256" key="8">
    <source>
        <dbReference type="HAMAP-Rule" id="MF_00156"/>
    </source>
</evidence>
<dbReference type="GO" id="GO:0032259">
    <property type="term" value="P:methylation"/>
    <property type="evidence" value="ECO:0007669"/>
    <property type="project" value="UniProtKB-KW"/>
</dbReference>
<protein>
    <recommendedName>
        <fullName evidence="8">3-methyl-2-oxobutanoate hydroxymethyltransferase</fullName>
        <ecNumber evidence="8">2.1.2.11</ecNumber>
    </recommendedName>
    <alternativeName>
        <fullName evidence="8">Ketopantoate hydroxymethyltransferase</fullName>
        <shortName evidence="8">KPHMT</shortName>
    </alternativeName>
</protein>
<evidence type="ECO:0000256" key="5">
    <source>
        <dbReference type="ARBA" id="ARBA00022679"/>
    </source>
</evidence>
<dbReference type="GO" id="GO:0005737">
    <property type="term" value="C:cytoplasm"/>
    <property type="evidence" value="ECO:0007669"/>
    <property type="project" value="UniProtKB-SubCell"/>
</dbReference>
<dbReference type="GO" id="GO:0003864">
    <property type="term" value="F:3-methyl-2-oxobutanoate hydroxymethyltransferase activity"/>
    <property type="evidence" value="ECO:0007669"/>
    <property type="project" value="UniProtKB-UniRule"/>
</dbReference>
<dbReference type="HAMAP" id="MF_00156">
    <property type="entry name" value="PanB"/>
    <property type="match status" value="1"/>
</dbReference>
<dbReference type="SUPFAM" id="SSF51621">
    <property type="entry name" value="Phosphoenolpyruvate/pyruvate domain"/>
    <property type="match status" value="1"/>
</dbReference>
<comment type="function">
    <text evidence="7 8">Catalyzes the reversible reaction in which hydroxymethyl group from 5,10-methylenetetrahydrofolate is transferred onto alpha-ketoisovalerate to form ketopantoate.</text>
</comment>
<dbReference type="EC" id="2.1.2.11" evidence="8"/>
<dbReference type="Proteomes" id="UP000005380">
    <property type="component" value="Chromosome"/>
</dbReference>
<accession>W0DU54</accession>
<gene>
    <name evidence="8" type="primary">panB</name>
    <name evidence="12" type="ORF">THIAE_02480</name>
</gene>
<feature type="active site" description="Proton acceptor" evidence="8 9">
    <location>
        <position position="180"/>
    </location>
</feature>
<evidence type="ECO:0000256" key="4">
    <source>
        <dbReference type="ARBA" id="ARBA00022655"/>
    </source>
</evidence>
<keyword evidence="5 8" id="KW-0808">Transferase</keyword>
<keyword evidence="6 8" id="KW-0479">Metal-binding</keyword>
<dbReference type="EMBL" id="CP007030">
    <property type="protein sequence ID" value="AHF00793.1"/>
    <property type="molecule type" value="Genomic_DNA"/>
</dbReference>
<keyword evidence="8 11" id="KW-0460">Magnesium</keyword>
<reference evidence="12 13" key="1">
    <citation type="submission" date="2013-12" db="EMBL/GenBank/DDBJ databases">
        <authorList>
            <consortium name="DOE Joint Genome Institute"/>
            <person name="Kappler U."/>
            <person name="Huntemann M."/>
            <person name="Han J."/>
            <person name="Chen A."/>
            <person name="Kyrpides N."/>
            <person name="Mavromatis K."/>
            <person name="Markowitz V."/>
            <person name="Palaniappan K."/>
            <person name="Ivanova N."/>
            <person name="Schaumberg A."/>
            <person name="Pati A."/>
            <person name="Liolios K."/>
            <person name="Nordberg H.P."/>
            <person name="Cantor M.N."/>
            <person name="Hua S.X."/>
            <person name="Woyke T."/>
        </authorList>
    </citation>
    <scope>NUCLEOTIDE SEQUENCE [LARGE SCALE GENOMIC DNA]</scope>
    <source>
        <strain evidence="13">AL2</strain>
    </source>
</reference>
<dbReference type="FunCoup" id="W0DU54">
    <property type="interactions" value="424"/>
</dbReference>
<dbReference type="InterPro" id="IPR015813">
    <property type="entry name" value="Pyrv/PenolPyrv_kinase-like_dom"/>
</dbReference>
<dbReference type="InterPro" id="IPR040442">
    <property type="entry name" value="Pyrv_kinase-like_dom_sf"/>
</dbReference>
<dbReference type="OrthoDB" id="9781789at2"/>
<feature type="binding site" evidence="8 11">
    <location>
        <position position="44"/>
    </location>
    <ligand>
        <name>Mg(2+)</name>
        <dbReference type="ChEBI" id="CHEBI:18420"/>
    </ligand>
</feature>
<evidence type="ECO:0000256" key="10">
    <source>
        <dbReference type="PIRSR" id="PIRSR000388-2"/>
    </source>
</evidence>
<feature type="binding site" evidence="8 10">
    <location>
        <begin position="44"/>
        <end position="45"/>
    </location>
    <ligand>
        <name>3-methyl-2-oxobutanoate</name>
        <dbReference type="ChEBI" id="CHEBI:11851"/>
    </ligand>
</feature>
<comment type="pathway">
    <text evidence="1 8">Cofactor biosynthesis; (R)-pantothenate biosynthesis; (R)-pantoate from 3-methyl-2-oxobutanoate: step 1/2.</text>
</comment>
<dbReference type="STRING" id="717772.THIAE_02480"/>
<evidence type="ECO:0000256" key="1">
    <source>
        <dbReference type="ARBA" id="ARBA00005033"/>
    </source>
</evidence>
<proteinExistence type="inferred from homology"/>
<dbReference type="HOGENOM" id="CLU_036645_1_0_6"/>
<keyword evidence="8" id="KW-0963">Cytoplasm</keyword>
<dbReference type="PANTHER" id="PTHR20881">
    <property type="entry name" value="3-METHYL-2-OXOBUTANOATE HYDROXYMETHYLTRANSFERASE"/>
    <property type="match status" value="1"/>
</dbReference>
<sequence>MKKTLKQLYKMAAAQEPIACLTAYDAAFAHWADTAGVDVILVGDSLGMVVQGQRTTLPVSLEDMVYHTQMVQRGNKQAWCIADVPFMADKNLDTVMDAAAQLLKVGQADMVKLEGGQRIVSYVQALAERGVPVCGHLGLLPQSVLKKGYQVQGTDPAQAAQLLADAQALVAAGIDLLVLECVPSELAKQITAALPIPVIGIGAGAVVNGQVLVSYDVLGLTPGRAPKFSQNFLTGRDSILAAFEAYVQAVKDKTFPTADHEVG</sequence>
<comment type="subcellular location">
    <subcellularLocation>
        <location evidence="8">Cytoplasm</location>
    </subcellularLocation>
</comment>
<dbReference type="InParanoid" id="W0DU54"/>
<evidence type="ECO:0000256" key="9">
    <source>
        <dbReference type="PIRSR" id="PIRSR000388-1"/>
    </source>
</evidence>
<evidence type="ECO:0000313" key="12">
    <source>
        <dbReference type="EMBL" id="AHF00793.1"/>
    </source>
</evidence>
<dbReference type="NCBIfam" id="TIGR00222">
    <property type="entry name" value="panB"/>
    <property type="match status" value="1"/>
</dbReference>
<evidence type="ECO:0000256" key="2">
    <source>
        <dbReference type="ARBA" id="ARBA00008676"/>
    </source>
</evidence>
<name>W0DU54_9GAMM</name>
<evidence type="ECO:0000256" key="11">
    <source>
        <dbReference type="PIRSR" id="PIRSR000388-3"/>
    </source>
</evidence>
<dbReference type="RefSeq" id="WP_006459917.1">
    <property type="nucleotide sequence ID" value="NZ_CP007030.1"/>
</dbReference>
<dbReference type="NCBIfam" id="NF001452">
    <property type="entry name" value="PRK00311.1"/>
    <property type="match status" value="1"/>
</dbReference>
<feature type="binding site" evidence="8 11">
    <location>
        <position position="83"/>
    </location>
    <ligand>
        <name>Mg(2+)</name>
        <dbReference type="ChEBI" id="CHEBI:18420"/>
    </ligand>
</feature>
<evidence type="ECO:0000313" key="13">
    <source>
        <dbReference type="Proteomes" id="UP000005380"/>
    </source>
</evidence>
<comment type="subunit">
    <text evidence="3 8">Homodecamer; pentamer of dimers.</text>
</comment>
<dbReference type="PIRSF" id="PIRSF000388">
    <property type="entry name" value="Pantoate_hydroxy_MeTrfase"/>
    <property type="match status" value="1"/>
</dbReference>
<keyword evidence="13" id="KW-1185">Reference proteome</keyword>
<evidence type="ECO:0000256" key="7">
    <source>
        <dbReference type="ARBA" id="ARBA00056497"/>
    </source>
</evidence>
<dbReference type="KEGG" id="tao:THIAE_02480"/>
<evidence type="ECO:0000256" key="3">
    <source>
        <dbReference type="ARBA" id="ARBA00011424"/>
    </source>
</evidence>
<dbReference type="Gene3D" id="3.20.20.60">
    <property type="entry name" value="Phosphoenolpyruvate-binding domains"/>
    <property type="match status" value="1"/>
</dbReference>
<dbReference type="GO" id="GO:0000287">
    <property type="term" value="F:magnesium ion binding"/>
    <property type="evidence" value="ECO:0007669"/>
    <property type="project" value="TreeGrafter"/>
</dbReference>
<comment type="catalytic activity">
    <reaction evidence="8">
        <text>(6R)-5,10-methylene-5,6,7,8-tetrahydrofolate + 3-methyl-2-oxobutanoate + H2O = 2-dehydropantoate + (6S)-5,6,7,8-tetrahydrofolate</text>
        <dbReference type="Rhea" id="RHEA:11824"/>
        <dbReference type="ChEBI" id="CHEBI:11561"/>
        <dbReference type="ChEBI" id="CHEBI:11851"/>
        <dbReference type="ChEBI" id="CHEBI:15377"/>
        <dbReference type="ChEBI" id="CHEBI:15636"/>
        <dbReference type="ChEBI" id="CHEBI:57453"/>
        <dbReference type="EC" id="2.1.2.11"/>
    </reaction>
</comment>
<dbReference type="PANTHER" id="PTHR20881:SF0">
    <property type="entry name" value="3-METHYL-2-OXOBUTANOATE HYDROXYMETHYLTRANSFERASE"/>
    <property type="match status" value="1"/>
</dbReference>
<dbReference type="Pfam" id="PF02548">
    <property type="entry name" value="Pantoate_transf"/>
    <property type="match status" value="1"/>
</dbReference>
<feature type="binding site" evidence="8 10">
    <location>
        <position position="83"/>
    </location>
    <ligand>
        <name>3-methyl-2-oxobutanoate</name>
        <dbReference type="ChEBI" id="CHEBI:11851"/>
    </ligand>
</feature>
<keyword evidence="4 8" id="KW-0566">Pantothenate biosynthesis</keyword>
<dbReference type="FunFam" id="3.20.20.60:FF:000003">
    <property type="entry name" value="3-methyl-2-oxobutanoate hydroxymethyltransferase"/>
    <property type="match status" value="1"/>
</dbReference>
<dbReference type="AlphaFoldDB" id="W0DU54"/>
<feature type="binding site" evidence="8 10">
    <location>
        <position position="112"/>
    </location>
    <ligand>
        <name>3-methyl-2-oxobutanoate</name>
        <dbReference type="ChEBI" id="CHEBI:11851"/>
    </ligand>
</feature>
<dbReference type="GO" id="GO:0008168">
    <property type="term" value="F:methyltransferase activity"/>
    <property type="evidence" value="ECO:0007669"/>
    <property type="project" value="UniProtKB-KW"/>
</dbReference>
<dbReference type="UniPathway" id="UPA00028">
    <property type="reaction ID" value="UER00003"/>
</dbReference>
<evidence type="ECO:0000256" key="6">
    <source>
        <dbReference type="ARBA" id="ARBA00022723"/>
    </source>
</evidence>
<dbReference type="CDD" id="cd06557">
    <property type="entry name" value="KPHMT-like"/>
    <property type="match status" value="1"/>
</dbReference>
<feature type="binding site" evidence="8 11">
    <location>
        <position position="114"/>
    </location>
    <ligand>
        <name>Mg(2+)</name>
        <dbReference type="ChEBI" id="CHEBI:18420"/>
    </ligand>
</feature>
<dbReference type="eggNOG" id="COG0413">
    <property type="taxonomic scope" value="Bacteria"/>
</dbReference>
<dbReference type="GO" id="GO:0015940">
    <property type="term" value="P:pantothenate biosynthetic process"/>
    <property type="evidence" value="ECO:0007669"/>
    <property type="project" value="UniProtKB-UniRule"/>
</dbReference>
<comment type="cofactor">
    <cofactor evidence="8 11">
        <name>Mg(2+)</name>
        <dbReference type="ChEBI" id="CHEBI:18420"/>
    </cofactor>
    <text evidence="8 11">Binds 1 Mg(2+) ion per subunit.</text>
</comment>
<dbReference type="InterPro" id="IPR003700">
    <property type="entry name" value="Pantoate_hydroxy_MeTrfase"/>
</dbReference>
<organism evidence="12 13">
    <name type="scientific">Thiomicrospira aerophila AL3</name>
    <dbReference type="NCBI Taxonomy" id="717772"/>
    <lineage>
        <taxon>Bacteria</taxon>
        <taxon>Pseudomonadati</taxon>
        <taxon>Pseudomonadota</taxon>
        <taxon>Gammaproteobacteria</taxon>
        <taxon>Thiotrichales</taxon>
        <taxon>Piscirickettsiaceae</taxon>
        <taxon>Thiomicrospira</taxon>
    </lineage>
</organism>
<keyword evidence="12" id="KW-0489">Methyltransferase</keyword>
<comment type="similarity">
    <text evidence="2 8">Belongs to the PanB family.</text>
</comment>